<reference evidence="1 2" key="1">
    <citation type="journal article" date="2018" name="PLoS ONE">
        <title>The draft genome of Kipferlia bialata reveals reductive genome evolution in fornicate parasites.</title>
        <authorList>
            <person name="Tanifuji G."/>
            <person name="Takabayashi S."/>
            <person name="Kume K."/>
            <person name="Takagi M."/>
            <person name="Nakayama T."/>
            <person name="Kamikawa R."/>
            <person name="Inagaki Y."/>
            <person name="Hashimoto T."/>
        </authorList>
    </citation>
    <scope>NUCLEOTIDE SEQUENCE [LARGE SCALE GENOMIC DNA]</scope>
    <source>
        <strain evidence="1">NY0173</strain>
    </source>
</reference>
<evidence type="ECO:0008006" key="3">
    <source>
        <dbReference type="Google" id="ProtNLM"/>
    </source>
</evidence>
<dbReference type="InterPro" id="IPR011989">
    <property type="entry name" value="ARM-like"/>
</dbReference>
<name>A0A9K3D9Y5_9EUKA</name>
<feature type="non-terminal residue" evidence="1">
    <location>
        <position position="1"/>
    </location>
</feature>
<dbReference type="Gene3D" id="1.25.10.10">
    <property type="entry name" value="Leucine-rich Repeat Variant"/>
    <property type="match status" value="1"/>
</dbReference>
<accession>A0A9K3D9Y5</accession>
<sequence length="138" mass="14692">MLEAGLMPRLAKLLSVSDADLQVFLTSILAKVSQEKDVDTAIRKVKGLSPLVALLQSQNKQTLYALTTSLFRLSAPSPQNTAALVSARCLKALEPHVSSSDKKLAILATACVASLLRSQQGRSSVKGSPLLLSLIKHT</sequence>
<dbReference type="InterPro" id="IPR016024">
    <property type="entry name" value="ARM-type_fold"/>
</dbReference>
<gene>
    <name evidence="1" type="ORF">KIPB_012605</name>
</gene>
<evidence type="ECO:0000313" key="2">
    <source>
        <dbReference type="Proteomes" id="UP000265618"/>
    </source>
</evidence>
<feature type="non-terminal residue" evidence="1">
    <location>
        <position position="138"/>
    </location>
</feature>
<proteinExistence type="predicted"/>
<evidence type="ECO:0000313" key="1">
    <source>
        <dbReference type="EMBL" id="GIQ89978.1"/>
    </source>
</evidence>
<comment type="caution">
    <text evidence="1">The sequence shown here is derived from an EMBL/GenBank/DDBJ whole genome shotgun (WGS) entry which is preliminary data.</text>
</comment>
<dbReference type="SUPFAM" id="SSF48371">
    <property type="entry name" value="ARM repeat"/>
    <property type="match status" value="1"/>
</dbReference>
<dbReference type="AlphaFoldDB" id="A0A9K3D9Y5"/>
<protein>
    <recommendedName>
        <fullName evidence="3">Armadillo-like helical</fullName>
    </recommendedName>
</protein>
<organism evidence="1 2">
    <name type="scientific">Kipferlia bialata</name>
    <dbReference type="NCBI Taxonomy" id="797122"/>
    <lineage>
        <taxon>Eukaryota</taxon>
        <taxon>Metamonada</taxon>
        <taxon>Carpediemonas-like organisms</taxon>
        <taxon>Kipferlia</taxon>
    </lineage>
</organism>
<keyword evidence="2" id="KW-1185">Reference proteome</keyword>
<dbReference type="EMBL" id="BDIP01005633">
    <property type="protein sequence ID" value="GIQ89978.1"/>
    <property type="molecule type" value="Genomic_DNA"/>
</dbReference>
<dbReference type="Proteomes" id="UP000265618">
    <property type="component" value="Unassembled WGS sequence"/>
</dbReference>